<keyword evidence="2" id="KW-0378">Hydrolase</keyword>
<dbReference type="GO" id="GO:0052689">
    <property type="term" value="F:carboxylic ester hydrolase activity"/>
    <property type="evidence" value="ECO:0007669"/>
    <property type="project" value="TreeGrafter"/>
</dbReference>
<dbReference type="PANTHER" id="PTHR46118:SF4">
    <property type="entry name" value="PROTEIN ABHD11"/>
    <property type="match status" value="1"/>
</dbReference>
<dbReference type="SUPFAM" id="SSF53474">
    <property type="entry name" value="alpha/beta-Hydrolases"/>
    <property type="match status" value="1"/>
</dbReference>
<evidence type="ECO:0000313" key="5">
    <source>
        <dbReference type="Proteomes" id="UP001230188"/>
    </source>
</evidence>
<reference evidence="4" key="1">
    <citation type="submission" date="2023-01" db="EMBL/GenBank/DDBJ databases">
        <title>Metagenome sequencing of chrysophaentin producing Chrysophaeum taylorii.</title>
        <authorList>
            <person name="Davison J."/>
            <person name="Bewley C."/>
        </authorList>
    </citation>
    <scope>NUCLEOTIDE SEQUENCE</scope>
    <source>
        <strain evidence="4">NIES-1699</strain>
    </source>
</reference>
<dbReference type="EMBL" id="JAQMWT010000498">
    <property type="protein sequence ID" value="KAJ8600554.1"/>
    <property type="molecule type" value="Genomic_DNA"/>
</dbReference>
<comment type="caution">
    <text evidence="4">The sequence shown here is derived from an EMBL/GenBank/DDBJ whole genome shotgun (WGS) entry which is preliminary data.</text>
</comment>
<evidence type="ECO:0000259" key="3">
    <source>
        <dbReference type="Pfam" id="PF00561"/>
    </source>
</evidence>
<accession>A0AAD7XJK6</accession>
<dbReference type="PANTHER" id="PTHR46118">
    <property type="entry name" value="PROTEIN ABHD11"/>
    <property type="match status" value="1"/>
</dbReference>
<sequence length="307" mass="33296">MMRAFQVAVSVARCAAVVQQIAPKIRRTSTLAVSEVRPPSEPVAPPLVILHGLLGHARNFRSWAAALAPQLAMTRRCISLDLVNHGDSFSRPSMDYEQMADDVVATLDALGIDEAAILGHSMGGKVAMMTAIKVPTRVERLCVFDMAPAKYSTADGSQWRATRQVVEAMAGLDIAQLPDRRAADAKLAHSVLDPNIRAFALSNLVASDDGLYWKCNLDAIIASLDTLSSWDVPDGLHYPGPTLFLAGAKSRYIRSVHLPDIGSSFPNFALRTVANAGHWIHAEDPETTVEYTRDFLDTDHPTEENGG</sequence>
<name>A0AAD7XJK6_9STRA</name>
<dbReference type="InterPro" id="IPR029058">
    <property type="entry name" value="AB_hydrolase_fold"/>
</dbReference>
<evidence type="ECO:0000256" key="1">
    <source>
        <dbReference type="ARBA" id="ARBA00008645"/>
    </source>
</evidence>
<dbReference type="PRINTS" id="PR00111">
    <property type="entry name" value="ABHYDROLASE"/>
</dbReference>
<keyword evidence="5" id="KW-1185">Reference proteome</keyword>
<dbReference type="Pfam" id="PF00561">
    <property type="entry name" value="Abhydrolase_1"/>
    <property type="match status" value="1"/>
</dbReference>
<proteinExistence type="inferred from homology"/>
<comment type="similarity">
    <text evidence="1">Belongs to the AB hydrolase superfamily.</text>
</comment>
<dbReference type="Proteomes" id="UP001230188">
    <property type="component" value="Unassembled WGS sequence"/>
</dbReference>
<gene>
    <name evidence="4" type="ORF">CTAYLR_007915</name>
</gene>
<organism evidence="4 5">
    <name type="scientific">Chrysophaeum taylorii</name>
    <dbReference type="NCBI Taxonomy" id="2483200"/>
    <lineage>
        <taxon>Eukaryota</taxon>
        <taxon>Sar</taxon>
        <taxon>Stramenopiles</taxon>
        <taxon>Ochrophyta</taxon>
        <taxon>Pelagophyceae</taxon>
        <taxon>Pelagomonadales</taxon>
        <taxon>Pelagomonadaceae</taxon>
        <taxon>Chrysophaeum</taxon>
    </lineage>
</organism>
<dbReference type="AlphaFoldDB" id="A0AAD7XJK6"/>
<dbReference type="InterPro" id="IPR000073">
    <property type="entry name" value="AB_hydrolase_1"/>
</dbReference>
<dbReference type="Gene3D" id="3.40.50.1820">
    <property type="entry name" value="alpha/beta hydrolase"/>
    <property type="match status" value="1"/>
</dbReference>
<evidence type="ECO:0000313" key="4">
    <source>
        <dbReference type="EMBL" id="KAJ8600554.1"/>
    </source>
</evidence>
<evidence type="ECO:0000256" key="2">
    <source>
        <dbReference type="ARBA" id="ARBA00022801"/>
    </source>
</evidence>
<protein>
    <recommendedName>
        <fullName evidence="3">AB hydrolase-1 domain-containing protein</fullName>
    </recommendedName>
</protein>
<feature type="domain" description="AB hydrolase-1" evidence="3">
    <location>
        <begin position="45"/>
        <end position="285"/>
    </location>
</feature>